<organism evidence="1 2">
    <name type="scientific">Araneus ventricosus</name>
    <name type="common">Orbweaver spider</name>
    <name type="synonym">Epeira ventricosa</name>
    <dbReference type="NCBI Taxonomy" id="182803"/>
    <lineage>
        <taxon>Eukaryota</taxon>
        <taxon>Metazoa</taxon>
        <taxon>Ecdysozoa</taxon>
        <taxon>Arthropoda</taxon>
        <taxon>Chelicerata</taxon>
        <taxon>Arachnida</taxon>
        <taxon>Araneae</taxon>
        <taxon>Araneomorphae</taxon>
        <taxon>Entelegynae</taxon>
        <taxon>Araneoidea</taxon>
        <taxon>Araneidae</taxon>
        <taxon>Araneus</taxon>
    </lineage>
</organism>
<evidence type="ECO:0000313" key="1">
    <source>
        <dbReference type="EMBL" id="GBM12488.1"/>
    </source>
</evidence>
<evidence type="ECO:0000313" key="2">
    <source>
        <dbReference type="Proteomes" id="UP000499080"/>
    </source>
</evidence>
<dbReference type="Proteomes" id="UP000499080">
    <property type="component" value="Unassembled WGS sequence"/>
</dbReference>
<keyword evidence="2" id="KW-1185">Reference proteome</keyword>
<proteinExistence type="predicted"/>
<gene>
    <name evidence="1" type="ORF">AVEN_188671_1</name>
</gene>
<reference evidence="1 2" key="1">
    <citation type="journal article" date="2019" name="Sci. Rep.">
        <title>Orb-weaving spider Araneus ventricosus genome elucidates the spidroin gene catalogue.</title>
        <authorList>
            <person name="Kono N."/>
            <person name="Nakamura H."/>
            <person name="Ohtoshi R."/>
            <person name="Moran D.A.P."/>
            <person name="Shinohara A."/>
            <person name="Yoshida Y."/>
            <person name="Fujiwara M."/>
            <person name="Mori M."/>
            <person name="Tomita M."/>
            <person name="Arakawa K."/>
        </authorList>
    </citation>
    <scope>NUCLEOTIDE SEQUENCE [LARGE SCALE GENOMIC DNA]</scope>
</reference>
<protein>
    <submittedName>
        <fullName evidence="1">Uncharacterized protein</fullName>
    </submittedName>
</protein>
<dbReference type="AlphaFoldDB" id="A0A4Y2D921"/>
<dbReference type="EMBL" id="BGPR01000315">
    <property type="protein sequence ID" value="GBM12488.1"/>
    <property type="molecule type" value="Genomic_DNA"/>
</dbReference>
<comment type="caution">
    <text evidence="1">The sequence shown here is derived from an EMBL/GenBank/DDBJ whole genome shotgun (WGS) entry which is preliminary data.</text>
</comment>
<name>A0A4Y2D921_ARAVE</name>
<sequence>MEELLCKTRECFPLAFLLYVLDSPGMHHEHVDEKPPDKEAGSGVPWKYNNGVQLSYLRTEYGVCLLRERLGVAGDGC</sequence>
<accession>A0A4Y2D921</accession>